<dbReference type="GO" id="GO:0004129">
    <property type="term" value="F:cytochrome-c oxidase activity"/>
    <property type="evidence" value="ECO:0007669"/>
    <property type="project" value="InterPro"/>
</dbReference>
<feature type="transmembrane region" description="Helical" evidence="1">
    <location>
        <begin position="205"/>
        <end position="226"/>
    </location>
</feature>
<evidence type="ECO:0000313" key="5">
    <source>
        <dbReference type="Proteomes" id="UP001431572"/>
    </source>
</evidence>
<dbReference type="RefSeq" id="WP_341469664.1">
    <property type="nucleotide sequence ID" value="NZ_CP128399.1"/>
</dbReference>
<feature type="transmembrane region" description="Helical" evidence="1">
    <location>
        <begin position="449"/>
        <end position="474"/>
    </location>
</feature>
<sequence length="729" mass="80096">MADILLEKSGKAEKPDILAGYYDTSNLAPDGTYYSNDSILVKFFLAQVLALSVAAIHGVFQRLPFMAEWLREADYGGHLFTNLGLTHINVVLGGTISIAGLTYYVLPRLLKRRLFSETLCNISFWFTFSGVLGFYMALLPIGLTEGALVHQGYTYTQAKDIVGFWHKAPEAITASAMGIGYWLFVTNVVMTIWSARRQSNREQIFAAKFFVVSVVALLLGTLQGVYQVLPWSLDWLYKVGAAGQLIDPMSHAHMNLVGGCVFAFAGFVYYFLPRITGKPVYSIRLANFSFWSMFIGVFTFWLVLIILGFIEGDMVISQGITPIAAKQAVGFWHPLLISSAASIMLLGFWTFIANIALTLKQGIGQSKERFLAVGLGFTAIALFISTSQGILQVIPSFTTWLDQAREAGEMITPLSHAQMNIIGVVTLTLVTCGMFAVPRMVNRRLYSYTLAKFSITMIVVGVSLLYVILVVLGVTEGNIIREGNTFAQARAAVTGDMHDWILVGLYAIIGTAYLTYAYNLLRTMGKATLAKMLGKAGDNLQRTTRYLVAINVPRATLEQAQRSAILANGTISDPDFSGVVVSSTTAAADSGSLPAANLTTIRKGGYVTRLSHIVNINPWKIFALEVVPGIFGFLGVGWLLSRRPAMAVLLFTGWQALFWICFWAVAVLMAPDWLPIFVGIYLILPFVSGWVAAQTYRKRAAEIKREVTRSLISDTAESTLNKEQRAGVE</sequence>
<evidence type="ECO:0000256" key="1">
    <source>
        <dbReference type="SAM" id="Phobius"/>
    </source>
</evidence>
<dbReference type="EMBL" id="CP128399">
    <property type="protein sequence ID" value="WJW67773.1"/>
    <property type="molecule type" value="Genomic_DNA"/>
</dbReference>
<name>A0A8T7LZY4_9CHLR</name>
<feature type="transmembrane region" description="Helical" evidence="1">
    <location>
        <begin position="80"/>
        <end position="106"/>
    </location>
</feature>
<feature type="transmembrane region" description="Helical" evidence="1">
    <location>
        <begin position="330"/>
        <end position="358"/>
    </location>
</feature>
<evidence type="ECO:0000313" key="2">
    <source>
        <dbReference type="EMBL" id="NWJ45912.1"/>
    </source>
</evidence>
<feature type="transmembrane region" description="Helical" evidence="1">
    <location>
        <begin position="370"/>
        <end position="397"/>
    </location>
</feature>
<keyword evidence="5" id="KW-1185">Reference proteome</keyword>
<feature type="transmembrane region" description="Helical" evidence="1">
    <location>
        <begin position="252"/>
        <end position="272"/>
    </location>
</feature>
<feature type="transmembrane region" description="Helical" evidence="1">
    <location>
        <begin position="648"/>
        <end position="670"/>
    </location>
</feature>
<dbReference type="Proteomes" id="UP000521676">
    <property type="component" value="Unassembled WGS sequence"/>
</dbReference>
<dbReference type="Gene3D" id="1.20.210.10">
    <property type="entry name" value="Cytochrome c oxidase-like, subunit I domain"/>
    <property type="match status" value="3"/>
</dbReference>
<dbReference type="SUPFAM" id="SSF81442">
    <property type="entry name" value="Cytochrome c oxidase subunit I-like"/>
    <property type="match status" value="2"/>
</dbReference>
<dbReference type="Proteomes" id="UP001431572">
    <property type="component" value="Chromosome 1"/>
</dbReference>
<feature type="transmembrane region" description="Helical" evidence="1">
    <location>
        <begin position="500"/>
        <end position="521"/>
    </location>
</feature>
<feature type="transmembrane region" description="Helical" evidence="1">
    <location>
        <begin position="284"/>
        <end position="310"/>
    </location>
</feature>
<dbReference type="GO" id="GO:0020037">
    <property type="term" value="F:heme binding"/>
    <property type="evidence" value="ECO:0007669"/>
    <property type="project" value="InterPro"/>
</dbReference>
<accession>A0A8T7LZY4</accession>
<gene>
    <name evidence="2" type="ORF">HXX08_08540</name>
    <name evidence="3" type="ORF">OZ401_001052</name>
</gene>
<dbReference type="InterPro" id="IPR036927">
    <property type="entry name" value="Cyt_c_oxase-like_su1_sf"/>
</dbReference>
<feature type="transmembrane region" description="Helical" evidence="1">
    <location>
        <begin position="676"/>
        <end position="696"/>
    </location>
</feature>
<dbReference type="InterPro" id="IPR000883">
    <property type="entry name" value="Cyt_C_Oxase_1"/>
</dbReference>
<feature type="transmembrane region" description="Helical" evidence="1">
    <location>
        <begin position="39"/>
        <end position="60"/>
    </location>
</feature>
<reference evidence="2 4" key="1">
    <citation type="submission" date="2020-06" db="EMBL/GenBank/DDBJ databases">
        <title>Anoxygenic phototrophic Chloroflexota member uses a Type I reaction center.</title>
        <authorList>
            <person name="Tsuji J.M."/>
            <person name="Shaw N.A."/>
            <person name="Nagashima S."/>
            <person name="Venkiteswaran J."/>
            <person name="Schiff S.L."/>
            <person name="Hanada S."/>
            <person name="Tank M."/>
            <person name="Neufeld J.D."/>
        </authorList>
    </citation>
    <scope>NUCLEOTIDE SEQUENCE [LARGE SCALE GENOMIC DNA]</scope>
    <source>
        <strain evidence="2">L227-S17</strain>
    </source>
</reference>
<feature type="transmembrane region" description="Helical" evidence="1">
    <location>
        <begin position="118"/>
        <end position="138"/>
    </location>
</feature>
<keyword evidence="1" id="KW-1133">Transmembrane helix</keyword>
<dbReference type="AlphaFoldDB" id="A0A8T7LZY4"/>
<dbReference type="Pfam" id="PF00115">
    <property type="entry name" value="COX1"/>
    <property type="match status" value="2"/>
</dbReference>
<keyword evidence="1" id="KW-0472">Membrane</keyword>
<evidence type="ECO:0000313" key="4">
    <source>
        <dbReference type="Proteomes" id="UP000521676"/>
    </source>
</evidence>
<feature type="transmembrane region" description="Helical" evidence="1">
    <location>
        <begin position="172"/>
        <end position="193"/>
    </location>
</feature>
<evidence type="ECO:0000313" key="3">
    <source>
        <dbReference type="EMBL" id="WJW67773.1"/>
    </source>
</evidence>
<reference evidence="3" key="2">
    <citation type="journal article" date="2024" name="Nature">
        <title>Anoxygenic phototroph of the Chloroflexota uses a type I reaction centre.</title>
        <authorList>
            <person name="Tsuji J.M."/>
            <person name="Shaw N.A."/>
            <person name="Nagashima S."/>
            <person name="Venkiteswaran J.J."/>
            <person name="Schiff S.L."/>
            <person name="Watanabe T."/>
            <person name="Fukui M."/>
            <person name="Hanada S."/>
            <person name="Tank M."/>
            <person name="Neufeld J.D."/>
        </authorList>
    </citation>
    <scope>NUCLEOTIDE SEQUENCE</scope>
    <source>
        <strain evidence="3">L227-S17</strain>
    </source>
</reference>
<proteinExistence type="predicted"/>
<keyword evidence="1" id="KW-0812">Transmembrane</keyword>
<organism evidence="2 4">
    <name type="scientific">Candidatus Chlorohelix allophototropha</name>
    <dbReference type="NCBI Taxonomy" id="3003348"/>
    <lineage>
        <taxon>Bacteria</taxon>
        <taxon>Bacillati</taxon>
        <taxon>Chloroflexota</taxon>
        <taxon>Chloroflexia</taxon>
        <taxon>Candidatus Chloroheliales</taxon>
        <taxon>Candidatus Chloroheliaceae</taxon>
        <taxon>Candidatus Chlorohelix</taxon>
    </lineage>
</organism>
<dbReference type="EMBL" id="JACATZ010000001">
    <property type="protein sequence ID" value="NWJ45912.1"/>
    <property type="molecule type" value="Genomic_DNA"/>
</dbReference>
<feature type="transmembrane region" description="Helical" evidence="1">
    <location>
        <begin position="417"/>
        <end position="437"/>
    </location>
</feature>
<dbReference type="GO" id="GO:0009060">
    <property type="term" value="P:aerobic respiration"/>
    <property type="evidence" value="ECO:0007669"/>
    <property type="project" value="InterPro"/>
</dbReference>
<protein>
    <submittedName>
        <fullName evidence="2">Cbb3-type cytochrome c oxidase subunit I</fullName>
    </submittedName>
</protein>
<dbReference type="GO" id="GO:0016020">
    <property type="term" value="C:membrane"/>
    <property type="evidence" value="ECO:0007669"/>
    <property type="project" value="InterPro"/>
</dbReference>